<dbReference type="OrthoDB" id="2158685at2759"/>
<gene>
    <name evidence="2" type="ORF">BDK51DRAFT_36684</name>
</gene>
<protein>
    <recommendedName>
        <fullName evidence="4">Ketopantoate reductase N-terminal domain-containing protein</fullName>
    </recommendedName>
</protein>
<evidence type="ECO:0000256" key="1">
    <source>
        <dbReference type="SAM" id="SignalP"/>
    </source>
</evidence>
<dbReference type="AlphaFoldDB" id="A0A4P9W0H4"/>
<evidence type="ECO:0008006" key="4">
    <source>
        <dbReference type="Google" id="ProtNLM"/>
    </source>
</evidence>
<sequence>MTSVAGLKLLVVGAGAVGTSRTGAERGPKWAEACTGWSAAAVKTEDGHTGGKRTGCMRALTCDDPHPSPTALLLSAAGANVSYLLRPKYVPALKSHPLRLFRVPILPFFSSPKTVLFTPDAVYSETDVEEKKLPRDFDMVIVTVPEDTIRNGKWLKNLMLAAPDAVLVGVLGWRL</sequence>
<feature type="chain" id="PRO_5020576558" description="Ketopantoate reductase N-terminal domain-containing protein" evidence="1">
    <location>
        <begin position="25"/>
        <end position="175"/>
    </location>
</feature>
<keyword evidence="1" id="KW-0732">Signal</keyword>
<feature type="signal peptide" evidence="1">
    <location>
        <begin position="1"/>
        <end position="24"/>
    </location>
</feature>
<dbReference type="EMBL" id="ML000400">
    <property type="protein sequence ID" value="RKO84178.1"/>
    <property type="molecule type" value="Genomic_DNA"/>
</dbReference>
<proteinExistence type="predicted"/>
<name>A0A4P9W0H4_9FUNG</name>
<dbReference type="Proteomes" id="UP000269721">
    <property type="component" value="Unassembled WGS sequence"/>
</dbReference>
<evidence type="ECO:0000313" key="2">
    <source>
        <dbReference type="EMBL" id="RKO84178.1"/>
    </source>
</evidence>
<accession>A0A4P9W0H4</accession>
<organism evidence="2 3">
    <name type="scientific">Blyttiomyces helicus</name>
    <dbReference type="NCBI Taxonomy" id="388810"/>
    <lineage>
        <taxon>Eukaryota</taxon>
        <taxon>Fungi</taxon>
        <taxon>Fungi incertae sedis</taxon>
        <taxon>Chytridiomycota</taxon>
        <taxon>Chytridiomycota incertae sedis</taxon>
        <taxon>Chytridiomycetes</taxon>
        <taxon>Chytridiomycetes incertae sedis</taxon>
        <taxon>Blyttiomyces</taxon>
    </lineage>
</organism>
<keyword evidence="3" id="KW-1185">Reference proteome</keyword>
<reference evidence="3" key="1">
    <citation type="journal article" date="2018" name="Nat. Microbiol.">
        <title>Leveraging single-cell genomics to expand the fungal tree of life.</title>
        <authorList>
            <person name="Ahrendt S.R."/>
            <person name="Quandt C.A."/>
            <person name="Ciobanu D."/>
            <person name="Clum A."/>
            <person name="Salamov A."/>
            <person name="Andreopoulos B."/>
            <person name="Cheng J.F."/>
            <person name="Woyke T."/>
            <person name="Pelin A."/>
            <person name="Henrissat B."/>
            <person name="Reynolds N.K."/>
            <person name="Benny G.L."/>
            <person name="Smith M.E."/>
            <person name="James T.Y."/>
            <person name="Grigoriev I.V."/>
        </authorList>
    </citation>
    <scope>NUCLEOTIDE SEQUENCE [LARGE SCALE GENOMIC DNA]</scope>
</reference>
<evidence type="ECO:0000313" key="3">
    <source>
        <dbReference type="Proteomes" id="UP000269721"/>
    </source>
</evidence>